<sequence>MDYRKGVSTHTNNALTSHESVSSLSERYRILVPRLRQRIPFPRLRYRTSHPSSSLCSASSRRGSSSITSSELKTCCS</sequence>
<dbReference type="Proteomes" id="UP000595437">
    <property type="component" value="Chromosome 12"/>
</dbReference>
<feature type="compositionally biased region" description="Polar residues" evidence="1">
    <location>
        <begin position="8"/>
        <end position="24"/>
    </location>
</feature>
<feature type="compositionally biased region" description="Low complexity" evidence="1">
    <location>
        <begin position="49"/>
        <end position="70"/>
    </location>
</feature>
<dbReference type="EMBL" id="CP045893">
    <property type="protein sequence ID" value="QQP53441.1"/>
    <property type="molecule type" value="Genomic_DNA"/>
</dbReference>
<evidence type="ECO:0000313" key="2">
    <source>
        <dbReference type="EMBL" id="QQP37427.1"/>
    </source>
</evidence>
<dbReference type="AlphaFoldDB" id="A0A7T8KCP1"/>
<feature type="region of interest" description="Disordered" evidence="1">
    <location>
        <begin position="46"/>
        <end position="77"/>
    </location>
</feature>
<evidence type="ECO:0000313" key="3">
    <source>
        <dbReference type="EMBL" id="QQP53441.1"/>
    </source>
</evidence>
<protein>
    <submittedName>
        <fullName evidence="3">Uncharacterized protein</fullName>
    </submittedName>
</protein>
<reference evidence="3" key="2">
    <citation type="journal article" name="Sci. Data">
        <title>Chromosome-scale genome assembly of the sea louse Caligus rogercresseyi by SMRT sequencing and Hi-C analysis.</title>
        <authorList>
            <person name="Gallardo-Escarate C."/>
            <person name="Valenzuela-Munoz V."/>
            <person name="Nunez-Acuna G."/>
            <person name="Valenzuela-Miranda D."/>
            <person name="Goncalves A.T."/>
            <person name="Escobar-Sepulveda H."/>
            <person name="Liachko I."/>
            <person name="Nelson B."/>
            <person name="Roberts S."/>
            <person name="Warren W."/>
        </authorList>
    </citation>
    <scope>NUCLEOTIDE SEQUENCE</scope>
    <source>
        <tissue evidence="3">Whole tissue</tissue>
    </source>
</reference>
<proteinExistence type="predicted"/>
<evidence type="ECO:0000256" key="1">
    <source>
        <dbReference type="SAM" id="MobiDB-lite"/>
    </source>
</evidence>
<keyword evidence="4" id="KW-1185">Reference proteome</keyword>
<name>A0A7T8KCP1_CALRO</name>
<dbReference type="EMBL" id="CP045901">
    <property type="protein sequence ID" value="QQP37427.1"/>
    <property type="molecule type" value="Genomic_DNA"/>
</dbReference>
<evidence type="ECO:0000313" key="4">
    <source>
        <dbReference type="Proteomes" id="UP000595437"/>
    </source>
</evidence>
<accession>A0A7T8KCP1</accession>
<reference evidence="4" key="1">
    <citation type="submission" date="2021-01" db="EMBL/GenBank/DDBJ databases">
        <title>Caligus Genome Assembly.</title>
        <authorList>
            <person name="Gallardo-Escarate C."/>
        </authorList>
    </citation>
    <scope>NUCLEOTIDE SEQUENCE [LARGE SCALE GENOMIC DNA]</scope>
</reference>
<organism evidence="3 4">
    <name type="scientific">Caligus rogercresseyi</name>
    <name type="common">Sea louse</name>
    <dbReference type="NCBI Taxonomy" id="217165"/>
    <lineage>
        <taxon>Eukaryota</taxon>
        <taxon>Metazoa</taxon>
        <taxon>Ecdysozoa</taxon>
        <taxon>Arthropoda</taxon>
        <taxon>Crustacea</taxon>
        <taxon>Multicrustacea</taxon>
        <taxon>Hexanauplia</taxon>
        <taxon>Copepoda</taxon>
        <taxon>Siphonostomatoida</taxon>
        <taxon>Caligidae</taxon>
        <taxon>Caligus</taxon>
    </lineage>
</organism>
<gene>
    <name evidence="3" type="ORF">FKW44_005927</name>
    <name evidence="2" type="ORF">FKW44_017688</name>
</gene>
<dbReference type="Proteomes" id="UP000595437">
    <property type="component" value="Chromosome 4"/>
</dbReference>
<feature type="region of interest" description="Disordered" evidence="1">
    <location>
        <begin position="1"/>
        <end position="24"/>
    </location>
</feature>